<feature type="compositionally biased region" description="Polar residues" evidence="1">
    <location>
        <begin position="36"/>
        <end position="54"/>
    </location>
</feature>
<dbReference type="Proteomes" id="UP000799764">
    <property type="component" value="Unassembled WGS sequence"/>
</dbReference>
<protein>
    <submittedName>
        <fullName evidence="2">Uncharacterized protein</fullName>
    </submittedName>
</protein>
<evidence type="ECO:0000313" key="2">
    <source>
        <dbReference type="EMBL" id="KAF2444522.1"/>
    </source>
</evidence>
<name>A0A9P4PIE5_9PLEO</name>
<comment type="caution">
    <text evidence="2">The sequence shown here is derived from an EMBL/GenBank/DDBJ whole genome shotgun (WGS) entry which is preliminary data.</text>
</comment>
<dbReference type="AlphaFoldDB" id="A0A9P4PIE5"/>
<accession>A0A9P4PIE5</accession>
<evidence type="ECO:0000256" key="1">
    <source>
        <dbReference type="SAM" id="MobiDB-lite"/>
    </source>
</evidence>
<reference evidence="2" key="1">
    <citation type="journal article" date="2020" name="Stud. Mycol.">
        <title>101 Dothideomycetes genomes: a test case for predicting lifestyles and emergence of pathogens.</title>
        <authorList>
            <person name="Haridas S."/>
            <person name="Albert R."/>
            <person name="Binder M."/>
            <person name="Bloem J."/>
            <person name="Labutti K."/>
            <person name="Salamov A."/>
            <person name="Andreopoulos B."/>
            <person name="Baker S."/>
            <person name="Barry K."/>
            <person name="Bills G."/>
            <person name="Bluhm B."/>
            <person name="Cannon C."/>
            <person name="Castanera R."/>
            <person name="Culley D."/>
            <person name="Daum C."/>
            <person name="Ezra D."/>
            <person name="Gonzalez J."/>
            <person name="Henrissat B."/>
            <person name="Kuo A."/>
            <person name="Liang C."/>
            <person name="Lipzen A."/>
            <person name="Lutzoni F."/>
            <person name="Magnuson J."/>
            <person name="Mondo S."/>
            <person name="Nolan M."/>
            <person name="Ohm R."/>
            <person name="Pangilinan J."/>
            <person name="Park H.-J."/>
            <person name="Ramirez L."/>
            <person name="Alfaro M."/>
            <person name="Sun H."/>
            <person name="Tritt A."/>
            <person name="Yoshinaga Y."/>
            <person name="Zwiers L.-H."/>
            <person name="Turgeon B."/>
            <person name="Goodwin S."/>
            <person name="Spatafora J."/>
            <person name="Crous P."/>
            <person name="Grigoriev I."/>
        </authorList>
    </citation>
    <scope>NUCLEOTIDE SEQUENCE</scope>
    <source>
        <strain evidence="2">CBS 690.94</strain>
    </source>
</reference>
<keyword evidence="3" id="KW-1185">Reference proteome</keyword>
<sequence>MVTPDEGSSDEGPRLPFRTRRTPKPKDALEDEEQETTQGPQTPNTLNDVTNKTSGRLKRRRNRDVAANEDAAREDDIDSTPTKKKRTTVINVKAESTDPDVKSLYLYNGAQDPDVQFSWFQVEERLRESQQQGATAWFTFPPVVVVAVSYNNYACSNHLGYQARWSQREAGNNKVPQWCEVYIVRKEWSTQERSDWERGTALGRQSQCSLGESPWDWSGLAVLRIPMSFERGPLTNPNPSRGNYFVKSGTDENAYLAFRDSHFILRRQPVSDGLHVLLLITPGSYKTGKRRNKKTPMEAEVPVRCRYATADRLFQVLKDIHDTKRTQQQLEPWIEVREERVNASGAVGQA</sequence>
<evidence type="ECO:0000313" key="3">
    <source>
        <dbReference type="Proteomes" id="UP000799764"/>
    </source>
</evidence>
<proteinExistence type="predicted"/>
<organism evidence="2 3">
    <name type="scientific">Karstenula rhodostoma CBS 690.94</name>
    <dbReference type="NCBI Taxonomy" id="1392251"/>
    <lineage>
        <taxon>Eukaryota</taxon>
        <taxon>Fungi</taxon>
        <taxon>Dikarya</taxon>
        <taxon>Ascomycota</taxon>
        <taxon>Pezizomycotina</taxon>
        <taxon>Dothideomycetes</taxon>
        <taxon>Pleosporomycetidae</taxon>
        <taxon>Pleosporales</taxon>
        <taxon>Massarineae</taxon>
        <taxon>Didymosphaeriaceae</taxon>
        <taxon>Karstenula</taxon>
    </lineage>
</organism>
<feature type="region of interest" description="Disordered" evidence="1">
    <location>
        <begin position="1"/>
        <end position="84"/>
    </location>
</feature>
<gene>
    <name evidence="2" type="ORF">P171DRAFT_473577</name>
</gene>
<dbReference type="EMBL" id="MU001501">
    <property type="protein sequence ID" value="KAF2444522.1"/>
    <property type="molecule type" value="Genomic_DNA"/>
</dbReference>